<comment type="caution">
    <text evidence="1">The sequence shown here is derived from an EMBL/GenBank/DDBJ whole genome shotgun (WGS) entry which is preliminary data.</text>
</comment>
<evidence type="ECO:0000313" key="1">
    <source>
        <dbReference type="EMBL" id="MBD7917030.1"/>
    </source>
</evidence>
<reference evidence="1 2" key="1">
    <citation type="submission" date="2020-08" db="EMBL/GenBank/DDBJ databases">
        <title>A Genomic Blueprint of the Chicken Gut Microbiome.</title>
        <authorList>
            <person name="Gilroy R."/>
            <person name="Ravi A."/>
            <person name="Getino M."/>
            <person name="Pursley I."/>
            <person name="Horton D.L."/>
            <person name="Alikhan N.-F."/>
            <person name="Baker D."/>
            <person name="Gharbi K."/>
            <person name="Hall N."/>
            <person name="Watson M."/>
            <person name="Adriaenssens E.M."/>
            <person name="Foster-Nyarko E."/>
            <person name="Jarju S."/>
            <person name="Secka A."/>
            <person name="Antonio M."/>
            <person name="Oren A."/>
            <person name="Chaudhuri R."/>
            <person name="La Ragione R.M."/>
            <person name="Hildebrand F."/>
            <person name="Pallen M.J."/>
        </authorList>
    </citation>
    <scope>NUCLEOTIDE SEQUENCE [LARGE SCALE GENOMIC DNA]</scope>
    <source>
        <strain evidence="1 2">Sa3CUA2</strain>
    </source>
</reference>
<proteinExistence type="predicted"/>
<gene>
    <name evidence="1" type="ORF">H9657_01875</name>
</gene>
<sequence>MRAGELAFAAATNAADFSGEALAETWSKSAILQMVDLARSDLDDGSAYVALGPRPLTPLTVELVQGGRGVFVAGCAADLPVLQERPSSDGGQPQARVYRLELGADGERRIVGVNAPDGDIRLPGGELLTDEYCGSVLIPRGVFDPVPDLEPLLEFDGADVIAPPSPSPTFAVEVPR</sequence>
<name>A0ABR8Q9D5_9CELL</name>
<organism evidence="1 2">
    <name type="scientific">Cellulomonas avistercoris</name>
    <dbReference type="NCBI Taxonomy" id="2762242"/>
    <lineage>
        <taxon>Bacteria</taxon>
        <taxon>Bacillati</taxon>
        <taxon>Actinomycetota</taxon>
        <taxon>Actinomycetes</taxon>
        <taxon>Micrococcales</taxon>
        <taxon>Cellulomonadaceae</taxon>
        <taxon>Cellulomonas</taxon>
    </lineage>
</organism>
<evidence type="ECO:0000313" key="2">
    <source>
        <dbReference type="Proteomes" id="UP000604241"/>
    </source>
</evidence>
<dbReference type="RefSeq" id="WP_191779727.1">
    <property type="nucleotide sequence ID" value="NZ_JACSQV010000001.1"/>
</dbReference>
<keyword evidence="2" id="KW-1185">Reference proteome</keyword>
<dbReference type="EMBL" id="JACSQV010000001">
    <property type="protein sequence ID" value="MBD7917030.1"/>
    <property type="molecule type" value="Genomic_DNA"/>
</dbReference>
<protein>
    <submittedName>
        <fullName evidence="1">Uncharacterized protein</fullName>
    </submittedName>
</protein>
<dbReference type="Proteomes" id="UP000604241">
    <property type="component" value="Unassembled WGS sequence"/>
</dbReference>
<accession>A0ABR8Q9D5</accession>